<feature type="compositionally biased region" description="Basic and acidic residues" evidence="1">
    <location>
        <begin position="452"/>
        <end position="473"/>
    </location>
</feature>
<feature type="compositionally biased region" description="Low complexity" evidence="1">
    <location>
        <begin position="492"/>
        <end position="506"/>
    </location>
</feature>
<dbReference type="InterPro" id="IPR001453">
    <property type="entry name" value="MoaB/Mog_dom"/>
</dbReference>
<dbReference type="Gene3D" id="3.40.980.10">
    <property type="entry name" value="MoaB/Mog-like domain"/>
    <property type="match status" value="1"/>
</dbReference>
<dbReference type="PANTHER" id="PTHR47675:SF1">
    <property type="entry name" value="MOLYBDOPTERIN BINDING DOMAIN PROTEIN (AFU_ORTHOLOGUE AFUA_5G11210)"/>
    <property type="match status" value="1"/>
</dbReference>
<organism evidence="3 4">
    <name type="scientific">Lentinula aff. detonsa</name>
    <dbReference type="NCBI Taxonomy" id="2804958"/>
    <lineage>
        <taxon>Eukaryota</taxon>
        <taxon>Fungi</taxon>
        <taxon>Dikarya</taxon>
        <taxon>Basidiomycota</taxon>
        <taxon>Agaricomycotina</taxon>
        <taxon>Agaricomycetes</taxon>
        <taxon>Agaricomycetidae</taxon>
        <taxon>Agaricales</taxon>
        <taxon>Marasmiineae</taxon>
        <taxon>Omphalotaceae</taxon>
        <taxon>Lentinula</taxon>
    </lineage>
</organism>
<feature type="region of interest" description="Disordered" evidence="1">
    <location>
        <begin position="452"/>
        <end position="508"/>
    </location>
</feature>
<comment type="caution">
    <text evidence="3">The sequence shown here is derived from an EMBL/GenBank/DDBJ whole genome shotgun (WGS) entry which is preliminary data.</text>
</comment>
<sequence>MSFKIGTSIAPSILSGSRSSNGNVLALGLQRNHRPSIKLGSRNHFIAIMPSSSASPTQSSDVTGQSELKGLLHSTGTERARGTLSMISSKYSTLPNKGMVDAAAAAADASVVGSGNATRTRESVVQTRSGRSGDGMKRFELSPIPTENPLGQEGWCIRTAAALVIGDEILNGKTMDKNSNYFAKYCFERGIDLKRVEVIPDSENEIIEASRRLVSKYDFVITTGGIGPTHDDITYASLARAFNQSLVHHPETLRRLDEMNRHRAWVSTQTPQQREATKRMAQFPESAEVLFVCGDIWVPVVRLKGKLCIFPGIPMLFTKMLDGLAPYLPLPPASERPLRVQIFTERPESMIAPYLTALHARLKRQKADIQVGSYPVLGKGVFVSLIGRDRNMGIPSNHEQRIESDAQSTEAKEPLARVWLAQIASEVEKEIDGRIVSDEEVKVLKESGVGEVRRRMEDGERSTRSTEGSDRLHTSTSGSSSFDTSPPPPRASSPASVSACDSASVAEPDVEVTVNVEIKKPKLGEVGWS</sequence>
<evidence type="ECO:0000313" key="3">
    <source>
        <dbReference type="EMBL" id="KAJ3783059.1"/>
    </source>
</evidence>
<dbReference type="Pfam" id="PF00994">
    <property type="entry name" value="MoCF_biosynth"/>
    <property type="match status" value="1"/>
</dbReference>
<dbReference type="EMBL" id="MU793438">
    <property type="protein sequence ID" value="KAJ3783059.1"/>
    <property type="molecule type" value="Genomic_DNA"/>
</dbReference>
<evidence type="ECO:0000256" key="1">
    <source>
        <dbReference type="SAM" id="MobiDB-lite"/>
    </source>
</evidence>
<reference evidence="3" key="1">
    <citation type="submission" date="2022-08" db="EMBL/GenBank/DDBJ databases">
        <authorList>
            <consortium name="DOE Joint Genome Institute"/>
            <person name="Min B."/>
            <person name="Riley R."/>
            <person name="Sierra-Patev S."/>
            <person name="Naranjo-Ortiz M."/>
            <person name="Looney B."/>
            <person name="Konkel Z."/>
            <person name="Slot J.C."/>
            <person name="Sakamoto Y."/>
            <person name="Steenwyk J.L."/>
            <person name="Rokas A."/>
            <person name="Carro J."/>
            <person name="Camarero S."/>
            <person name="Ferreira P."/>
            <person name="Molpeceres G."/>
            <person name="Ruiz-Duenas F.J."/>
            <person name="Serrano A."/>
            <person name="Henrissat B."/>
            <person name="Drula E."/>
            <person name="Hughes K.W."/>
            <person name="Mata J.L."/>
            <person name="Ishikawa N.K."/>
            <person name="Vargas-Isla R."/>
            <person name="Ushijima S."/>
            <person name="Smith C.A."/>
            <person name="Ahrendt S."/>
            <person name="Andreopoulos W."/>
            <person name="He G."/>
            <person name="Labutti K."/>
            <person name="Lipzen A."/>
            <person name="Ng V."/>
            <person name="Sandor L."/>
            <person name="Barry K."/>
            <person name="Martinez A.T."/>
            <person name="Xiao Y."/>
            <person name="Gibbons J.G."/>
            <person name="Terashima K."/>
            <person name="Hibbett D.S."/>
            <person name="Grigoriev I.V."/>
        </authorList>
    </citation>
    <scope>NUCLEOTIDE SEQUENCE</scope>
    <source>
        <strain evidence="3">TFB10291</strain>
    </source>
</reference>
<dbReference type="Proteomes" id="UP001163798">
    <property type="component" value="Unassembled WGS sequence"/>
</dbReference>
<proteinExistence type="predicted"/>
<evidence type="ECO:0000313" key="4">
    <source>
        <dbReference type="Proteomes" id="UP001163798"/>
    </source>
</evidence>
<accession>A0AA38KMG7</accession>
<evidence type="ECO:0000259" key="2">
    <source>
        <dbReference type="SMART" id="SM00852"/>
    </source>
</evidence>
<feature type="compositionally biased region" description="Polar residues" evidence="1">
    <location>
        <begin position="117"/>
        <end position="130"/>
    </location>
</feature>
<feature type="compositionally biased region" description="Low complexity" evidence="1">
    <location>
        <begin position="474"/>
        <end position="484"/>
    </location>
</feature>
<dbReference type="SUPFAM" id="SSF53218">
    <property type="entry name" value="Molybdenum cofactor biosynthesis proteins"/>
    <property type="match status" value="1"/>
</dbReference>
<feature type="domain" description="MoaB/Mog" evidence="2">
    <location>
        <begin position="161"/>
        <end position="331"/>
    </location>
</feature>
<dbReference type="PANTHER" id="PTHR47675">
    <property type="entry name" value="MOLYBDOPTERIN BINDING DOMAIN PROTEIN (AFU_ORTHOLOGUE AFUA_5G11210)"/>
    <property type="match status" value="1"/>
</dbReference>
<dbReference type="CDD" id="cd00885">
    <property type="entry name" value="cinA"/>
    <property type="match status" value="1"/>
</dbReference>
<name>A0AA38KMG7_9AGAR</name>
<dbReference type="InterPro" id="IPR036425">
    <property type="entry name" value="MoaB/Mog-like_dom_sf"/>
</dbReference>
<gene>
    <name evidence="3" type="ORF">GGU10DRAFT_361915</name>
</gene>
<feature type="region of interest" description="Disordered" evidence="1">
    <location>
        <begin position="117"/>
        <end position="144"/>
    </location>
</feature>
<keyword evidence="4" id="KW-1185">Reference proteome</keyword>
<dbReference type="GO" id="GO:0042726">
    <property type="term" value="P:flavin-containing compound metabolic process"/>
    <property type="evidence" value="ECO:0007669"/>
    <property type="project" value="TreeGrafter"/>
</dbReference>
<protein>
    <submittedName>
        <fullName evidence="3">MoaB/Mog domain-containing protein</fullName>
    </submittedName>
</protein>
<dbReference type="AlphaFoldDB" id="A0AA38KMG7"/>
<dbReference type="SMART" id="SM00852">
    <property type="entry name" value="MoCF_biosynth"/>
    <property type="match status" value="1"/>
</dbReference>
<dbReference type="GO" id="GO:0047884">
    <property type="term" value="F:FAD diphosphatase activity"/>
    <property type="evidence" value="ECO:0007669"/>
    <property type="project" value="TreeGrafter"/>
</dbReference>